<dbReference type="Proteomes" id="UP001458880">
    <property type="component" value="Unassembled WGS sequence"/>
</dbReference>
<protein>
    <submittedName>
        <fullName evidence="1">Uncharacterized protein</fullName>
    </submittedName>
</protein>
<name>A0AAW1K019_POPJA</name>
<keyword evidence="2" id="KW-1185">Reference proteome</keyword>
<dbReference type="EMBL" id="JASPKY010000288">
    <property type="protein sequence ID" value="KAK9710828.1"/>
    <property type="molecule type" value="Genomic_DNA"/>
</dbReference>
<sequence length="138" mass="15622">MQVLREFPVSHSIAFNHEAIPFQRPTKCLEGHHSFIIFCITSSSSVNKTIKISHTHLLLNMVVVGRIYNNCKCVPIIPNGIVYTHRPKGRNPEIAKFVTAQVQIALTWYKQGKSIGGHIDCEHAQLEPPLNIETYCLF</sequence>
<comment type="caution">
    <text evidence="1">The sequence shown here is derived from an EMBL/GenBank/DDBJ whole genome shotgun (WGS) entry which is preliminary data.</text>
</comment>
<organism evidence="1 2">
    <name type="scientific">Popillia japonica</name>
    <name type="common">Japanese beetle</name>
    <dbReference type="NCBI Taxonomy" id="7064"/>
    <lineage>
        <taxon>Eukaryota</taxon>
        <taxon>Metazoa</taxon>
        <taxon>Ecdysozoa</taxon>
        <taxon>Arthropoda</taxon>
        <taxon>Hexapoda</taxon>
        <taxon>Insecta</taxon>
        <taxon>Pterygota</taxon>
        <taxon>Neoptera</taxon>
        <taxon>Endopterygota</taxon>
        <taxon>Coleoptera</taxon>
        <taxon>Polyphaga</taxon>
        <taxon>Scarabaeiformia</taxon>
        <taxon>Scarabaeidae</taxon>
        <taxon>Rutelinae</taxon>
        <taxon>Popillia</taxon>
    </lineage>
</organism>
<gene>
    <name evidence="1" type="ORF">QE152_g25795</name>
</gene>
<dbReference type="AlphaFoldDB" id="A0AAW1K019"/>
<reference evidence="1 2" key="1">
    <citation type="journal article" date="2024" name="BMC Genomics">
        <title>De novo assembly and annotation of Popillia japonica's genome with initial clues to its potential as an invasive pest.</title>
        <authorList>
            <person name="Cucini C."/>
            <person name="Boschi S."/>
            <person name="Funari R."/>
            <person name="Cardaioli E."/>
            <person name="Iannotti N."/>
            <person name="Marturano G."/>
            <person name="Paoli F."/>
            <person name="Bruttini M."/>
            <person name="Carapelli A."/>
            <person name="Frati F."/>
            <person name="Nardi F."/>
        </authorList>
    </citation>
    <scope>NUCLEOTIDE SEQUENCE [LARGE SCALE GENOMIC DNA]</scope>
    <source>
        <strain evidence="1">DMR45628</strain>
    </source>
</reference>
<evidence type="ECO:0000313" key="1">
    <source>
        <dbReference type="EMBL" id="KAK9710828.1"/>
    </source>
</evidence>
<accession>A0AAW1K019</accession>
<proteinExistence type="predicted"/>
<evidence type="ECO:0000313" key="2">
    <source>
        <dbReference type="Proteomes" id="UP001458880"/>
    </source>
</evidence>